<keyword evidence="9 10" id="KW-0998">Cell outer membrane</keyword>
<dbReference type="InterPro" id="IPR039426">
    <property type="entry name" value="TonB-dep_rcpt-like"/>
</dbReference>
<dbReference type="SUPFAM" id="SSF56935">
    <property type="entry name" value="Porins"/>
    <property type="match status" value="1"/>
</dbReference>
<evidence type="ECO:0000259" key="14">
    <source>
        <dbReference type="Pfam" id="PF07715"/>
    </source>
</evidence>
<keyword evidence="8 15" id="KW-0675">Receptor</keyword>
<dbReference type="InterPro" id="IPR010917">
    <property type="entry name" value="TonB_rcpt_CS"/>
</dbReference>
<dbReference type="InterPro" id="IPR008969">
    <property type="entry name" value="CarboxyPept-like_regulatory"/>
</dbReference>
<dbReference type="PANTHER" id="PTHR30069">
    <property type="entry name" value="TONB-DEPENDENT OUTER MEMBRANE RECEPTOR"/>
    <property type="match status" value="1"/>
</dbReference>
<dbReference type="Pfam" id="PF00593">
    <property type="entry name" value="TonB_dep_Rec_b-barrel"/>
    <property type="match status" value="1"/>
</dbReference>
<dbReference type="InterPro" id="IPR000531">
    <property type="entry name" value="Beta-barrel_TonB"/>
</dbReference>
<dbReference type="Gene3D" id="2.60.40.1120">
    <property type="entry name" value="Carboxypeptidase-like, regulatory domain"/>
    <property type="match status" value="1"/>
</dbReference>
<dbReference type="PANTHER" id="PTHR30069:SF29">
    <property type="entry name" value="HEMOGLOBIN AND HEMOGLOBIN-HAPTOGLOBIN-BINDING PROTEIN 1-RELATED"/>
    <property type="match status" value="1"/>
</dbReference>
<comment type="similarity">
    <text evidence="10 11">Belongs to the TonB-dependent receptor family.</text>
</comment>
<name>A0A9X2BJK5_9FLAO</name>
<reference evidence="15" key="1">
    <citation type="submission" date="2022-04" db="EMBL/GenBank/DDBJ databases">
        <title>Flavobacterium pygoscelis sp. nov. isolated from Chinstrap chick (Pygoscelis antarcticus).</title>
        <authorList>
            <person name="Irgang R."/>
            <person name="Poblete-Morales M."/>
            <person name="Avendano-Herrera R."/>
        </authorList>
    </citation>
    <scope>NUCLEOTIDE SEQUENCE</scope>
    <source>
        <strain evidence="15">I-SCBP12n</strain>
    </source>
</reference>
<keyword evidence="2 10" id="KW-0813">Transport</keyword>
<feature type="domain" description="TonB-dependent receptor-like beta-barrel" evidence="13">
    <location>
        <begin position="395"/>
        <end position="883"/>
    </location>
</feature>
<evidence type="ECO:0000259" key="13">
    <source>
        <dbReference type="Pfam" id="PF00593"/>
    </source>
</evidence>
<evidence type="ECO:0000256" key="5">
    <source>
        <dbReference type="ARBA" id="ARBA00022729"/>
    </source>
</evidence>
<dbReference type="GO" id="GO:0015344">
    <property type="term" value="F:siderophore uptake transmembrane transporter activity"/>
    <property type="evidence" value="ECO:0007669"/>
    <property type="project" value="TreeGrafter"/>
</dbReference>
<dbReference type="Gene3D" id="2.40.170.20">
    <property type="entry name" value="TonB-dependent receptor, beta-barrel domain"/>
    <property type="match status" value="1"/>
</dbReference>
<keyword evidence="6 11" id="KW-0798">TonB box</keyword>
<dbReference type="GO" id="GO:0044718">
    <property type="term" value="P:siderophore transmembrane transport"/>
    <property type="evidence" value="ECO:0007669"/>
    <property type="project" value="TreeGrafter"/>
</dbReference>
<evidence type="ECO:0000313" key="16">
    <source>
        <dbReference type="Proteomes" id="UP001139260"/>
    </source>
</evidence>
<dbReference type="Gene3D" id="2.170.130.10">
    <property type="entry name" value="TonB-dependent receptor, plug domain"/>
    <property type="match status" value="1"/>
</dbReference>
<dbReference type="AlphaFoldDB" id="A0A9X2BJK5"/>
<comment type="caution">
    <text evidence="15">The sequence shown here is derived from an EMBL/GenBank/DDBJ whole genome shotgun (WGS) entry which is preliminary data.</text>
</comment>
<protein>
    <submittedName>
        <fullName evidence="15">TonB-dependent receptor</fullName>
    </submittedName>
</protein>
<evidence type="ECO:0000256" key="1">
    <source>
        <dbReference type="ARBA" id="ARBA00004571"/>
    </source>
</evidence>
<evidence type="ECO:0000256" key="11">
    <source>
        <dbReference type="RuleBase" id="RU003357"/>
    </source>
</evidence>
<evidence type="ECO:0000256" key="9">
    <source>
        <dbReference type="ARBA" id="ARBA00023237"/>
    </source>
</evidence>
<keyword evidence="16" id="KW-1185">Reference proteome</keyword>
<dbReference type="InterPro" id="IPR012910">
    <property type="entry name" value="Plug_dom"/>
</dbReference>
<keyword evidence="5 12" id="KW-0732">Signal</keyword>
<gene>
    <name evidence="15" type="ORF">MW871_00200</name>
</gene>
<dbReference type="Proteomes" id="UP001139260">
    <property type="component" value="Unassembled WGS sequence"/>
</dbReference>
<dbReference type="Pfam" id="PF07715">
    <property type="entry name" value="Plug"/>
    <property type="match status" value="1"/>
</dbReference>
<feature type="domain" description="TonB-dependent receptor plug" evidence="14">
    <location>
        <begin position="121"/>
        <end position="230"/>
    </location>
</feature>
<evidence type="ECO:0000256" key="10">
    <source>
        <dbReference type="PROSITE-ProRule" id="PRU01360"/>
    </source>
</evidence>
<evidence type="ECO:0000256" key="7">
    <source>
        <dbReference type="ARBA" id="ARBA00023136"/>
    </source>
</evidence>
<dbReference type="InterPro" id="IPR037066">
    <property type="entry name" value="Plug_dom_sf"/>
</dbReference>
<dbReference type="Pfam" id="PF13715">
    <property type="entry name" value="CarbopepD_reg_2"/>
    <property type="match status" value="1"/>
</dbReference>
<keyword evidence="3 10" id="KW-1134">Transmembrane beta strand</keyword>
<evidence type="ECO:0000313" key="15">
    <source>
        <dbReference type="EMBL" id="MCK8140302.1"/>
    </source>
</evidence>
<evidence type="ECO:0000256" key="12">
    <source>
        <dbReference type="SAM" id="SignalP"/>
    </source>
</evidence>
<sequence length="942" mass="102287">MKTIKNWLMSGLLLLVVTTAFSQGKVTGVITDGEGTLPGANVAVKGLATGTSTGFDGKFSINTTASSGELVISFLGFETKTVRFSVGSGATVNLGTIVLKSNSNELSEIVVKSGVIDVAKARKTPVAVSTIKAAEIQEKLGTQEFPEILKNTPSVYVTKSGGGFGDSRINIRGFDQKNIAVMVNGMPVNDMEGGTVYWSNWAGLSDVTSAMQVQRGLGSSKLAIASVGGTINVVTKTSDLKEGGSFASSFGNANYLKIQGSYNTGIMKNGLSASVLLSATQGDGYVDGTQFEGQNYFIAFGYKPNDKHDIQFTFTGAPQWHNQRSTFVSLANYLKYGTNGEPNTRYNSDWGNLGGEEYNIRRNYYHKPVGSINWDWKINETTKLSTVVYGSWGRGAGANGVGGIRGLNYVNDAFRTANGIIDYDKIQAWNAGQTIMINGVPQTRGKVGTEYQNSSDTGSKKVGSATVLNNTSGISQVSSFNSHDWYGGIVSLNKKLTDALTLDFGIDARTYKGIHYQTLNNALGADVFVDNTDFNIASPGRKITETYSLSPSLNPFASSNVSQKVGYDYDGKVNWLGAFTQLEYSSDKLTAFVQAAVSQQGFKRIDRYNYPQFKQNTTTPNPEYDLRETDFENILGGNVKGGANYNINESHNVFVNAGYYSKQPFFTTVYPNFRSKLNGNLVNEKITGFEAGYGFRSSIVNINVNVYNTKWADRYQRSTDGSPDNTGGYFDFSGITEIHSGIEFEANSKVTDKFKVNGMFSIGDWRYKGNSVSNRYDALNNPFAGGTPKTLYLDKVKVGDAAQLTASVGASYEVVTRVTVDANYNFNENVYASISPKDFESATNKGALKIPAYGLMDAGFSYKMLVGKDKDDSVSFRLNVNNVLDKVYIAESKTNIFADDFISGSSGPTYASSGRTYNGVATGNNVYFGFGRTWNFSLRYNF</sequence>
<dbReference type="PROSITE" id="PS01156">
    <property type="entry name" value="TONB_DEPENDENT_REC_2"/>
    <property type="match status" value="1"/>
</dbReference>
<feature type="signal peptide" evidence="12">
    <location>
        <begin position="1"/>
        <end position="22"/>
    </location>
</feature>
<evidence type="ECO:0000256" key="4">
    <source>
        <dbReference type="ARBA" id="ARBA00022692"/>
    </source>
</evidence>
<dbReference type="InterPro" id="IPR036942">
    <property type="entry name" value="Beta-barrel_TonB_sf"/>
</dbReference>
<dbReference type="RefSeq" id="WP_248427179.1">
    <property type="nucleotide sequence ID" value="NZ_JALNUB010000001.1"/>
</dbReference>
<accession>A0A9X2BJK5</accession>
<evidence type="ECO:0000256" key="3">
    <source>
        <dbReference type="ARBA" id="ARBA00022452"/>
    </source>
</evidence>
<evidence type="ECO:0000256" key="6">
    <source>
        <dbReference type="ARBA" id="ARBA00023077"/>
    </source>
</evidence>
<dbReference type="EMBL" id="JALNUB010000001">
    <property type="protein sequence ID" value="MCK8140302.1"/>
    <property type="molecule type" value="Genomic_DNA"/>
</dbReference>
<evidence type="ECO:0000256" key="8">
    <source>
        <dbReference type="ARBA" id="ARBA00023170"/>
    </source>
</evidence>
<dbReference type="SUPFAM" id="SSF49464">
    <property type="entry name" value="Carboxypeptidase regulatory domain-like"/>
    <property type="match status" value="1"/>
</dbReference>
<dbReference type="PROSITE" id="PS52016">
    <property type="entry name" value="TONB_DEPENDENT_REC_3"/>
    <property type="match status" value="1"/>
</dbReference>
<proteinExistence type="inferred from homology"/>
<comment type="subcellular location">
    <subcellularLocation>
        <location evidence="1 10">Cell outer membrane</location>
        <topology evidence="1 10">Multi-pass membrane protein</topology>
    </subcellularLocation>
</comment>
<evidence type="ECO:0000256" key="2">
    <source>
        <dbReference type="ARBA" id="ARBA00022448"/>
    </source>
</evidence>
<keyword evidence="4 10" id="KW-0812">Transmembrane</keyword>
<feature type="chain" id="PRO_5040996185" evidence="12">
    <location>
        <begin position="23"/>
        <end position="942"/>
    </location>
</feature>
<keyword evidence="7 10" id="KW-0472">Membrane</keyword>
<organism evidence="15 16">
    <name type="scientific">Flavobacterium pygoscelis</name>
    <dbReference type="NCBI Taxonomy" id="2893176"/>
    <lineage>
        <taxon>Bacteria</taxon>
        <taxon>Pseudomonadati</taxon>
        <taxon>Bacteroidota</taxon>
        <taxon>Flavobacteriia</taxon>
        <taxon>Flavobacteriales</taxon>
        <taxon>Flavobacteriaceae</taxon>
        <taxon>Flavobacterium</taxon>
    </lineage>
</organism>
<dbReference type="GO" id="GO:0009279">
    <property type="term" value="C:cell outer membrane"/>
    <property type="evidence" value="ECO:0007669"/>
    <property type="project" value="UniProtKB-SubCell"/>
</dbReference>